<dbReference type="Proteomes" id="UP000644749">
    <property type="component" value="Unassembled WGS sequence"/>
</dbReference>
<gene>
    <name evidence="1" type="ORF">JL111_15050</name>
</gene>
<accession>A0ABS1S9L7</accession>
<organism evidence="1 2">
    <name type="scientific">Paracoccus aerius</name>
    <dbReference type="NCBI Taxonomy" id="1915382"/>
    <lineage>
        <taxon>Bacteria</taxon>
        <taxon>Pseudomonadati</taxon>
        <taxon>Pseudomonadota</taxon>
        <taxon>Alphaproteobacteria</taxon>
        <taxon>Rhodobacterales</taxon>
        <taxon>Paracoccaceae</taxon>
        <taxon>Paracoccus</taxon>
    </lineage>
</organism>
<keyword evidence="2" id="KW-1185">Reference proteome</keyword>
<proteinExistence type="predicted"/>
<comment type="caution">
    <text evidence="1">The sequence shown here is derived from an EMBL/GenBank/DDBJ whole genome shotgun (WGS) entry which is preliminary data.</text>
</comment>
<evidence type="ECO:0000313" key="1">
    <source>
        <dbReference type="EMBL" id="MBL3674799.1"/>
    </source>
</evidence>
<protein>
    <submittedName>
        <fullName evidence="1">Uncharacterized protein</fullName>
    </submittedName>
</protein>
<dbReference type="EMBL" id="JAESHT010000013">
    <property type="protein sequence ID" value="MBL3674799.1"/>
    <property type="molecule type" value="Genomic_DNA"/>
</dbReference>
<dbReference type="RefSeq" id="WP_191311336.1">
    <property type="nucleotide sequence ID" value="NZ_BNCL01000013.1"/>
</dbReference>
<sequence>MTEAEAALRKALLDVLIALPVSRHSSQQTYEEAAAAYEKAAEDAHPAVAEVFREAAKKVRG</sequence>
<evidence type="ECO:0000313" key="2">
    <source>
        <dbReference type="Proteomes" id="UP000644749"/>
    </source>
</evidence>
<reference evidence="1 2" key="1">
    <citation type="submission" date="2021-01" db="EMBL/GenBank/DDBJ databases">
        <title>011410 draft genome.</title>
        <authorList>
            <person name="Lang L."/>
        </authorList>
    </citation>
    <scope>NUCLEOTIDE SEQUENCE [LARGE SCALE GENOMIC DNA]</scope>
    <source>
        <strain evidence="1 2">KCTC 42845</strain>
    </source>
</reference>
<name>A0ABS1S9L7_9RHOB</name>